<dbReference type="PANTHER" id="PTHR11092">
    <property type="entry name" value="SUGAR NUCLEOTIDE EPIMERASE RELATED"/>
    <property type="match status" value="1"/>
</dbReference>
<dbReference type="AlphaFoldDB" id="A0A225DLG3"/>
<dbReference type="SUPFAM" id="SSF55961">
    <property type="entry name" value="Bet v1-like"/>
    <property type="match status" value="1"/>
</dbReference>
<dbReference type="RefSeq" id="WP_088257854.1">
    <property type="nucleotide sequence ID" value="NZ_NIDE01000014.1"/>
</dbReference>
<dbReference type="InterPro" id="IPR013549">
    <property type="entry name" value="DUF1731"/>
</dbReference>
<dbReference type="InterPro" id="IPR023393">
    <property type="entry name" value="START-like_dom_sf"/>
</dbReference>
<dbReference type="InterPro" id="IPR036291">
    <property type="entry name" value="NAD(P)-bd_dom_sf"/>
</dbReference>
<dbReference type="Pfam" id="PF08338">
    <property type="entry name" value="DUF1731"/>
    <property type="match status" value="1"/>
</dbReference>
<evidence type="ECO:0000259" key="3">
    <source>
        <dbReference type="Pfam" id="PF08338"/>
    </source>
</evidence>
<dbReference type="EMBL" id="NIDE01000014">
    <property type="protein sequence ID" value="OWK38039.1"/>
    <property type="molecule type" value="Genomic_DNA"/>
</dbReference>
<evidence type="ECO:0000259" key="2">
    <source>
        <dbReference type="Pfam" id="PF01370"/>
    </source>
</evidence>
<dbReference type="Pfam" id="PF01370">
    <property type="entry name" value="Epimerase"/>
    <property type="match status" value="1"/>
</dbReference>
<accession>A0A225DLG3</accession>
<sequence>MSTDVFTLRTPVPVSADALFAWHARPAAFFRLVPPWEQVTPVAVKGPFGNGQTVTVRTPIFGPIQKTWTAELYDVEPGRRFRDRQLHGPFAAWNHTHEMIPDGPDRSTLEDHVEYRVPLGLLGHALGAGGVRHRLSALFAYRHALTESDLRRHAQFHDRPRLRVMITGARGLIGADLSLFLAAGGHEVVRLTRGAVAPSSFDDGTTTVTWNPDAPDPALFEGVDAVVHLAGDSLAAGRWDDAKKARILESRTGPTRRLAEAIAKSGRPKVFVCASAVGFYGDRGDEELDESSRRGTGFLADVCEEWEAATEPAGRAGARVVNTRFGVVLSPKNGALAKQLPAFRAGGGAVLGAGTQWLSWVSIGDVVGALHHALMTEALAGPVNVVTPFPVTNREFGRVLARVLSRPYLLTVPAPALRVLFGEMADSALLASTRVVPRRLAETGFQFDYPRLEDALRFVLGRLN</sequence>
<keyword evidence="5" id="KW-1185">Reference proteome</keyword>
<protein>
    <submittedName>
        <fullName evidence="4">Cell division inhibitor</fullName>
    </submittedName>
</protein>
<dbReference type="PANTHER" id="PTHR11092:SF0">
    <property type="entry name" value="EPIMERASE FAMILY PROTEIN SDR39U1"/>
    <property type="match status" value="1"/>
</dbReference>
<dbReference type="InterPro" id="IPR001509">
    <property type="entry name" value="Epimerase_deHydtase"/>
</dbReference>
<reference evidence="5" key="1">
    <citation type="submission" date="2017-06" db="EMBL/GenBank/DDBJ databases">
        <title>Genome analysis of Fimbriiglobus ruber SP5, the first member of the order Planctomycetales with confirmed chitinolytic capability.</title>
        <authorList>
            <person name="Ravin N.V."/>
            <person name="Rakitin A.L."/>
            <person name="Ivanova A.A."/>
            <person name="Beletsky A.V."/>
            <person name="Kulichevskaya I.S."/>
            <person name="Mardanov A.V."/>
            <person name="Dedysh S.N."/>
        </authorList>
    </citation>
    <scope>NUCLEOTIDE SEQUENCE [LARGE SCALE GENOMIC DNA]</scope>
    <source>
        <strain evidence="5">SP5</strain>
    </source>
</reference>
<comment type="caution">
    <text evidence="4">The sequence shown here is derived from an EMBL/GenBank/DDBJ whole genome shotgun (WGS) entry which is preliminary data.</text>
</comment>
<feature type="domain" description="DUF1731" evidence="3">
    <location>
        <begin position="412"/>
        <end position="457"/>
    </location>
</feature>
<dbReference type="OrthoDB" id="9801773at2"/>
<dbReference type="CDD" id="cd07820">
    <property type="entry name" value="SRPBCC_3"/>
    <property type="match status" value="1"/>
</dbReference>
<name>A0A225DLG3_9BACT</name>
<dbReference type="Gene3D" id="3.40.50.720">
    <property type="entry name" value="NAD(P)-binding Rossmann-like Domain"/>
    <property type="match status" value="1"/>
</dbReference>
<dbReference type="Gene3D" id="3.30.530.20">
    <property type="match status" value="1"/>
</dbReference>
<evidence type="ECO:0000256" key="1">
    <source>
        <dbReference type="ARBA" id="ARBA00009353"/>
    </source>
</evidence>
<dbReference type="InterPro" id="IPR010099">
    <property type="entry name" value="SDR39U1"/>
</dbReference>
<organism evidence="4 5">
    <name type="scientific">Fimbriiglobus ruber</name>
    <dbReference type="NCBI Taxonomy" id="1908690"/>
    <lineage>
        <taxon>Bacteria</taxon>
        <taxon>Pseudomonadati</taxon>
        <taxon>Planctomycetota</taxon>
        <taxon>Planctomycetia</taxon>
        <taxon>Gemmatales</taxon>
        <taxon>Gemmataceae</taxon>
        <taxon>Fimbriiglobus</taxon>
    </lineage>
</organism>
<evidence type="ECO:0000313" key="4">
    <source>
        <dbReference type="EMBL" id="OWK38039.1"/>
    </source>
</evidence>
<evidence type="ECO:0000313" key="5">
    <source>
        <dbReference type="Proteomes" id="UP000214646"/>
    </source>
</evidence>
<dbReference type="SUPFAM" id="SSF51735">
    <property type="entry name" value="NAD(P)-binding Rossmann-fold domains"/>
    <property type="match status" value="1"/>
</dbReference>
<gene>
    <name evidence="4" type="ORF">FRUB_07159</name>
</gene>
<proteinExistence type="inferred from homology"/>
<dbReference type="NCBIfam" id="TIGR01777">
    <property type="entry name" value="yfcH"/>
    <property type="match status" value="1"/>
</dbReference>
<feature type="domain" description="NAD-dependent epimerase/dehydratase" evidence="2">
    <location>
        <begin position="164"/>
        <end position="376"/>
    </location>
</feature>
<dbReference type="Proteomes" id="UP000214646">
    <property type="component" value="Unassembled WGS sequence"/>
</dbReference>
<comment type="similarity">
    <text evidence="1">Belongs to the NAD(P)-dependent epimerase/dehydratase family. SDR39U1 subfamily.</text>
</comment>